<keyword evidence="3" id="KW-1185">Reference proteome</keyword>
<dbReference type="Proteomes" id="UP000266841">
    <property type="component" value="Unassembled WGS sequence"/>
</dbReference>
<evidence type="ECO:0000313" key="2">
    <source>
        <dbReference type="EMBL" id="EJK53314.1"/>
    </source>
</evidence>
<name>K0RLZ1_THAOC</name>
<sequence>MSNYGTATNDSSKRAFPRIDSGHSGGGGTTNTNESEPLLGVVLLGTDGNDESVNEFPEVSSDPHIGITISGRQELDTLAYSRDPDESTLLSRFAVRPKAGEWRG</sequence>
<accession>K0RLZ1</accession>
<feature type="compositionally biased region" description="Polar residues" evidence="1">
    <location>
        <begin position="1"/>
        <end position="10"/>
    </location>
</feature>
<dbReference type="EMBL" id="AGNL01038043">
    <property type="protein sequence ID" value="EJK53314.1"/>
    <property type="molecule type" value="Genomic_DNA"/>
</dbReference>
<comment type="caution">
    <text evidence="2">The sequence shown here is derived from an EMBL/GenBank/DDBJ whole genome shotgun (WGS) entry which is preliminary data.</text>
</comment>
<evidence type="ECO:0000256" key="1">
    <source>
        <dbReference type="SAM" id="MobiDB-lite"/>
    </source>
</evidence>
<dbReference type="AlphaFoldDB" id="K0RLZ1"/>
<evidence type="ECO:0000313" key="3">
    <source>
        <dbReference type="Proteomes" id="UP000266841"/>
    </source>
</evidence>
<reference evidence="2 3" key="1">
    <citation type="journal article" date="2012" name="Genome Biol.">
        <title>Genome and low-iron response of an oceanic diatom adapted to chronic iron limitation.</title>
        <authorList>
            <person name="Lommer M."/>
            <person name="Specht M."/>
            <person name="Roy A.S."/>
            <person name="Kraemer L."/>
            <person name="Andreson R."/>
            <person name="Gutowska M.A."/>
            <person name="Wolf J."/>
            <person name="Bergner S.V."/>
            <person name="Schilhabel M.B."/>
            <person name="Klostermeier U.C."/>
            <person name="Beiko R.G."/>
            <person name="Rosenstiel P."/>
            <person name="Hippler M."/>
            <person name="Laroche J."/>
        </authorList>
    </citation>
    <scope>NUCLEOTIDE SEQUENCE [LARGE SCALE GENOMIC DNA]</scope>
    <source>
        <strain evidence="2 3">CCMP1005</strain>
    </source>
</reference>
<gene>
    <name evidence="2" type="ORF">THAOC_27273</name>
</gene>
<protein>
    <submittedName>
        <fullName evidence="2">Uncharacterized protein</fullName>
    </submittedName>
</protein>
<organism evidence="2 3">
    <name type="scientific">Thalassiosira oceanica</name>
    <name type="common">Marine diatom</name>
    <dbReference type="NCBI Taxonomy" id="159749"/>
    <lineage>
        <taxon>Eukaryota</taxon>
        <taxon>Sar</taxon>
        <taxon>Stramenopiles</taxon>
        <taxon>Ochrophyta</taxon>
        <taxon>Bacillariophyta</taxon>
        <taxon>Coscinodiscophyceae</taxon>
        <taxon>Thalassiosirophycidae</taxon>
        <taxon>Thalassiosirales</taxon>
        <taxon>Thalassiosiraceae</taxon>
        <taxon>Thalassiosira</taxon>
    </lineage>
</organism>
<feature type="region of interest" description="Disordered" evidence="1">
    <location>
        <begin position="1"/>
        <end position="38"/>
    </location>
</feature>
<proteinExistence type="predicted"/>